<name>A0A9P6N7M3_9BASI</name>
<feature type="compositionally biased region" description="Basic and acidic residues" evidence="1">
    <location>
        <begin position="105"/>
        <end position="115"/>
    </location>
</feature>
<organism evidence="3 4">
    <name type="scientific">Cronartium quercuum f. sp. fusiforme G11</name>
    <dbReference type="NCBI Taxonomy" id="708437"/>
    <lineage>
        <taxon>Eukaryota</taxon>
        <taxon>Fungi</taxon>
        <taxon>Dikarya</taxon>
        <taxon>Basidiomycota</taxon>
        <taxon>Pucciniomycotina</taxon>
        <taxon>Pucciniomycetes</taxon>
        <taxon>Pucciniales</taxon>
        <taxon>Coleosporiaceae</taxon>
        <taxon>Cronartium</taxon>
    </lineage>
</organism>
<gene>
    <name evidence="3" type="ORF">CROQUDRAFT_102023</name>
</gene>
<dbReference type="AlphaFoldDB" id="A0A9P6N7M3"/>
<comment type="caution">
    <text evidence="3">The sequence shown here is derived from an EMBL/GenBank/DDBJ whole genome shotgun (WGS) entry which is preliminary data.</text>
</comment>
<accession>A0A9P6N7M3</accession>
<sequence length="428" mass="48096">MIDPKLKTANNLPFFGSHRWFRLLLAFACLTSARAALWSDEVPKAVNDALTALSKMPPECSNKFWNHALKRVTEQVLPRSLNPSGILEAPRDDMSQVSTGLASSDRLEDSTKPDEQLNPILSHPSSIEHSTKPVAEVDNDSTVVASQASVGRASSNKPEDSTEEHEQHNPILGAPSSIDHSTMLVAGVDHYLTVIRASEHSFKMRGLLGGFFLAGPPQWKMGISQRAYHSVWANRLWESLHGLTKTLPAQDLDQVIEFCTQDIPKWVAEWRGIEGRVEKLAKTFHILLTSLAALPLDDEEIDGVFVQLEGRLDIDKMFPSETTPWTTKWVAIARSHYDEAIKPLRAEETFKNAFFDERPLRVPLTHVHALKMSIFNVVIGEQPDASASGTMERLESFGPIFISHLRLFYKHYVSEQYRYKSYNLDSLV</sequence>
<feature type="compositionally biased region" description="Basic and acidic residues" evidence="1">
    <location>
        <begin position="157"/>
        <end position="168"/>
    </location>
</feature>
<feature type="compositionally biased region" description="Polar residues" evidence="1">
    <location>
        <begin position="140"/>
        <end position="156"/>
    </location>
</feature>
<protein>
    <submittedName>
        <fullName evidence="3">Uncharacterized protein</fullName>
    </submittedName>
</protein>
<keyword evidence="4" id="KW-1185">Reference proteome</keyword>
<proteinExistence type="predicted"/>
<dbReference type="OrthoDB" id="10364610at2759"/>
<dbReference type="EMBL" id="MU167737">
    <property type="protein sequence ID" value="KAG0139174.1"/>
    <property type="molecule type" value="Genomic_DNA"/>
</dbReference>
<evidence type="ECO:0000256" key="2">
    <source>
        <dbReference type="SAM" id="SignalP"/>
    </source>
</evidence>
<evidence type="ECO:0000256" key="1">
    <source>
        <dbReference type="SAM" id="MobiDB-lite"/>
    </source>
</evidence>
<feature type="chain" id="PRO_5040126052" evidence="2">
    <location>
        <begin position="36"/>
        <end position="428"/>
    </location>
</feature>
<dbReference type="Proteomes" id="UP000886653">
    <property type="component" value="Unassembled WGS sequence"/>
</dbReference>
<evidence type="ECO:0000313" key="4">
    <source>
        <dbReference type="Proteomes" id="UP000886653"/>
    </source>
</evidence>
<reference evidence="3" key="1">
    <citation type="submission" date="2013-11" db="EMBL/GenBank/DDBJ databases">
        <title>Genome sequence of the fusiform rust pathogen reveals effectors for host alternation and coevolution with pine.</title>
        <authorList>
            <consortium name="DOE Joint Genome Institute"/>
            <person name="Smith K."/>
            <person name="Pendleton A."/>
            <person name="Kubisiak T."/>
            <person name="Anderson C."/>
            <person name="Salamov A."/>
            <person name="Aerts A."/>
            <person name="Riley R."/>
            <person name="Clum A."/>
            <person name="Lindquist E."/>
            <person name="Ence D."/>
            <person name="Campbell M."/>
            <person name="Kronenberg Z."/>
            <person name="Feau N."/>
            <person name="Dhillon B."/>
            <person name="Hamelin R."/>
            <person name="Burleigh J."/>
            <person name="Smith J."/>
            <person name="Yandell M."/>
            <person name="Nelson C."/>
            <person name="Grigoriev I."/>
            <person name="Davis J."/>
        </authorList>
    </citation>
    <scope>NUCLEOTIDE SEQUENCE</scope>
    <source>
        <strain evidence="3">G11</strain>
    </source>
</reference>
<keyword evidence="2" id="KW-0732">Signal</keyword>
<evidence type="ECO:0000313" key="3">
    <source>
        <dbReference type="EMBL" id="KAG0139174.1"/>
    </source>
</evidence>
<feature type="region of interest" description="Disordered" evidence="1">
    <location>
        <begin position="83"/>
        <end position="176"/>
    </location>
</feature>
<feature type="signal peptide" evidence="2">
    <location>
        <begin position="1"/>
        <end position="35"/>
    </location>
</feature>